<accession>A0ABY7F7U8</accession>
<dbReference type="EMBL" id="CP111022">
    <property type="protein sequence ID" value="WAR18253.1"/>
    <property type="molecule type" value="Genomic_DNA"/>
</dbReference>
<keyword evidence="3" id="KW-1185">Reference proteome</keyword>
<evidence type="ECO:0000313" key="2">
    <source>
        <dbReference type="EMBL" id="WAR18253.1"/>
    </source>
</evidence>
<gene>
    <name evidence="2" type="ORF">MAR_000091</name>
</gene>
<feature type="chain" id="PRO_5046683324" evidence="1">
    <location>
        <begin position="23"/>
        <end position="207"/>
    </location>
</feature>
<reference evidence="2" key="1">
    <citation type="submission" date="2022-11" db="EMBL/GenBank/DDBJ databases">
        <title>Centuries of genome instability and evolution in soft-shell clam transmissible cancer (bioRxiv).</title>
        <authorList>
            <person name="Hart S.F.M."/>
            <person name="Yonemitsu M.A."/>
            <person name="Giersch R.M."/>
            <person name="Beal B.F."/>
            <person name="Arriagada G."/>
            <person name="Davis B.W."/>
            <person name="Ostrander E.A."/>
            <person name="Goff S.P."/>
            <person name="Metzger M.J."/>
        </authorList>
    </citation>
    <scope>NUCLEOTIDE SEQUENCE</scope>
    <source>
        <strain evidence="2">MELC-2E11</strain>
        <tissue evidence="2">Siphon/mantle</tissue>
    </source>
</reference>
<sequence>MSIQYLLCFLWNMILFLDFSSARPESSRQNILIDVSSLDKRDGDLGFFSGLDYRDSEDVIDDHFHRQAYENIVEKLKVSMDHEERAFPEKFQSAIAVQSGRPFDITGKSTPWPSWIQPKSPIYLFHRIGSKPPCKPSSDAGQIQQGLNPKPTFKMSDVRKSPYISLLPYVRRPYSRSGMVSATKRSAIAPPSRDWCLLLRGYSCPYG</sequence>
<proteinExistence type="predicted"/>
<evidence type="ECO:0000256" key="1">
    <source>
        <dbReference type="SAM" id="SignalP"/>
    </source>
</evidence>
<evidence type="ECO:0000313" key="3">
    <source>
        <dbReference type="Proteomes" id="UP001164746"/>
    </source>
</evidence>
<organism evidence="2 3">
    <name type="scientific">Mya arenaria</name>
    <name type="common">Soft-shell clam</name>
    <dbReference type="NCBI Taxonomy" id="6604"/>
    <lineage>
        <taxon>Eukaryota</taxon>
        <taxon>Metazoa</taxon>
        <taxon>Spiralia</taxon>
        <taxon>Lophotrochozoa</taxon>
        <taxon>Mollusca</taxon>
        <taxon>Bivalvia</taxon>
        <taxon>Autobranchia</taxon>
        <taxon>Heteroconchia</taxon>
        <taxon>Euheterodonta</taxon>
        <taxon>Imparidentia</taxon>
        <taxon>Neoheterodontei</taxon>
        <taxon>Myida</taxon>
        <taxon>Myoidea</taxon>
        <taxon>Myidae</taxon>
        <taxon>Mya</taxon>
    </lineage>
</organism>
<dbReference type="Proteomes" id="UP001164746">
    <property type="component" value="Chromosome 11"/>
</dbReference>
<protein>
    <submittedName>
        <fullName evidence="2">Uncharacterized protein</fullName>
    </submittedName>
</protein>
<feature type="signal peptide" evidence="1">
    <location>
        <begin position="1"/>
        <end position="22"/>
    </location>
</feature>
<name>A0ABY7F7U8_MYAAR</name>
<keyword evidence="1" id="KW-0732">Signal</keyword>